<dbReference type="SUPFAM" id="SSF81901">
    <property type="entry name" value="HCP-like"/>
    <property type="match status" value="1"/>
</dbReference>
<dbReference type="STRING" id="86049.A0A1C1CV19"/>
<gene>
    <name evidence="2" type="ORF">CLCR_08691</name>
</gene>
<evidence type="ECO:0000313" key="2">
    <source>
        <dbReference type="EMBL" id="OCT52320.1"/>
    </source>
</evidence>
<dbReference type="GO" id="GO:0010972">
    <property type="term" value="P:negative regulation of G2/M transition of mitotic cell cycle"/>
    <property type="evidence" value="ECO:0007669"/>
    <property type="project" value="TreeGrafter"/>
</dbReference>
<reference evidence="3" key="1">
    <citation type="submission" date="2015-07" db="EMBL/GenBank/DDBJ databases">
        <authorList>
            <person name="Teixeira M.M."/>
            <person name="Souza R.C."/>
            <person name="Almeida L.G."/>
            <person name="Vicente V.A."/>
            <person name="de Hoog S."/>
            <person name="Bocca A.L."/>
            <person name="de Almeida S.R."/>
            <person name="Vasconcelos A.T."/>
            <person name="Felipe M.S."/>
        </authorList>
    </citation>
    <scope>NUCLEOTIDE SEQUENCE [LARGE SCALE GENOMIC DNA]</scope>
    <source>
        <strain evidence="3">KSF</strain>
    </source>
</reference>
<keyword evidence="3" id="KW-1185">Reference proteome</keyword>
<comment type="caution">
    <text evidence="2">The sequence shown here is derived from an EMBL/GenBank/DDBJ whole genome shotgun (WGS) entry which is preliminary data.</text>
</comment>
<dbReference type="InterPro" id="IPR006597">
    <property type="entry name" value="Sel1-like"/>
</dbReference>
<evidence type="ECO:0008006" key="4">
    <source>
        <dbReference type="Google" id="ProtNLM"/>
    </source>
</evidence>
<dbReference type="Gene3D" id="1.25.40.10">
    <property type="entry name" value="Tetratricopeptide repeat domain"/>
    <property type="match status" value="1"/>
</dbReference>
<proteinExistence type="predicted"/>
<accession>A0A1C1CV19</accession>
<evidence type="ECO:0000313" key="3">
    <source>
        <dbReference type="Proteomes" id="UP000094526"/>
    </source>
</evidence>
<feature type="region of interest" description="Disordered" evidence="1">
    <location>
        <begin position="11"/>
        <end position="137"/>
    </location>
</feature>
<dbReference type="VEuPathDB" id="FungiDB:G647_05849"/>
<sequence length="396" mass="43283">MPHLKELLKKKERIDNGVAQQHTTPPLPQANEFTFVRTDTHTEEYIKPPSFLDSDRGAGVSAEPRSPPASRRSFSRFRKSPSPGGVDVQSPGKEKKRLSERLHLHRDRTASTSSVNLPSDLPDLADTYTDTSDRQDTEAKWEKRATMLASKSPIIPANQLTGDLDNLSLASPAIHSPARAPSINDPESDIDIQKAIELHESGQPGDLEAATEMFRKLAERGNVLSQVLYGLSLRHGWGCQPDPAKAITYLSAAASNSATIESDALSAGMKKGGAAKGELVLAIFELANCFRNGWGVPVDKVAARQYYETAANLGDTDAMNEAAWCYLEGFGGKKDKVSQCAVSHPLRMSRNPPIYHMRARDVFTRPATPFPLHVTKGGSSPQLRLIDPHEIRCSTI</sequence>
<dbReference type="Pfam" id="PF08238">
    <property type="entry name" value="Sel1"/>
    <property type="match status" value="4"/>
</dbReference>
<dbReference type="Proteomes" id="UP000094526">
    <property type="component" value="Unassembled WGS sequence"/>
</dbReference>
<dbReference type="InterPro" id="IPR011990">
    <property type="entry name" value="TPR-like_helical_dom_sf"/>
</dbReference>
<dbReference type="GO" id="GO:0032153">
    <property type="term" value="C:cell division site"/>
    <property type="evidence" value="ECO:0007669"/>
    <property type="project" value="TreeGrafter"/>
</dbReference>
<dbReference type="eggNOG" id="ENOG502R38G">
    <property type="taxonomic scope" value="Eukaryota"/>
</dbReference>
<evidence type="ECO:0000256" key="1">
    <source>
        <dbReference type="SAM" id="MobiDB-lite"/>
    </source>
</evidence>
<dbReference type="AlphaFoldDB" id="A0A1C1CV19"/>
<feature type="compositionally biased region" description="Low complexity" evidence="1">
    <location>
        <begin position="61"/>
        <end position="72"/>
    </location>
</feature>
<dbReference type="PANTHER" id="PTHR43628:SF1">
    <property type="entry name" value="CHITIN SYNTHASE REGULATORY FACTOR 2-RELATED"/>
    <property type="match status" value="1"/>
</dbReference>
<dbReference type="EMBL" id="LGRB01000009">
    <property type="protein sequence ID" value="OCT52320.1"/>
    <property type="molecule type" value="Genomic_DNA"/>
</dbReference>
<dbReference type="VEuPathDB" id="FungiDB:CLCR_08691"/>
<dbReference type="InterPro" id="IPR052945">
    <property type="entry name" value="Mitotic_Regulator"/>
</dbReference>
<organism evidence="2 3">
    <name type="scientific">Cladophialophora carrionii</name>
    <dbReference type="NCBI Taxonomy" id="86049"/>
    <lineage>
        <taxon>Eukaryota</taxon>
        <taxon>Fungi</taxon>
        <taxon>Dikarya</taxon>
        <taxon>Ascomycota</taxon>
        <taxon>Pezizomycotina</taxon>
        <taxon>Eurotiomycetes</taxon>
        <taxon>Chaetothyriomycetidae</taxon>
        <taxon>Chaetothyriales</taxon>
        <taxon>Herpotrichiellaceae</taxon>
        <taxon>Cladophialophora</taxon>
    </lineage>
</organism>
<dbReference type="SMART" id="SM00671">
    <property type="entry name" value="SEL1"/>
    <property type="match status" value="3"/>
</dbReference>
<dbReference type="OrthoDB" id="2148946at2759"/>
<protein>
    <recommendedName>
        <fullName evidence="4">HCP-like protein</fullName>
    </recommendedName>
</protein>
<name>A0A1C1CV19_9EURO</name>
<dbReference type="PANTHER" id="PTHR43628">
    <property type="entry name" value="ACTIVATOR OF C KINASE PROTEIN 1-RELATED"/>
    <property type="match status" value="1"/>
</dbReference>